<dbReference type="EMBL" id="PGCK01000001">
    <property type="protein sequence ID" value="MCD1293453.1"/>
    <property type="molecule type" value="Genomic_DNA"/>
</dbReference>
<gene>
    <name evidence="1" type="ORF">CUJ83_00375</name>
</gene>
<keyword evidence="2" id="KW-1185">Reference proteome</keyword>
<dbReference type="PANTHER" id="PTHR40705">
    <property type="entry name" value="TRNA(ILE2) 2-AGMATINYLCYTIDINE SYNTHETASE TIAS"/>
    <property type="match status" value="1"/>
</dbReference>
<name>A0AAP2RA05_9EURY</name>
<dbReference type="PANTHER" id="PTHR40705:SF2">
    <property type="entry name" value="DUF1743 DOMAIN-CONTAINING PROTEIN"/>
    <property type="match status" value="1"/>
</dbReference>
<proteinExistence type="predicted"/>
<protein>
    <submittedName>
        <fullName evidence="1">ABC transporter substrate-binding protein</fullName>
    </submittedName>
</protein>
<dbReference type="Gene3D" id="3.30.70.2200">
    <property type="match status" value="1"/>
</dbReference>
<evidence type="ECO:0000313" key="2">
    <source>
        <dbReference type="Proteomes" id="UP001320159"/>
    </source>
</evidence>
<dbReference type="AlphaFoldDB" id="A0AAP2RA05"/>
<reference evidence="1 2" key="1">
    <citation type="submission" date="2017-11" db="EMBL/GenBank/DDBJ databases">
        <title>Isolation and Characterization of Family Methanocellaceae Species from Potential Methane Hydrate Area Offshore Southwestern Taiwan.</title>
        <authorList>
            <person name="Zhang W.-L."/>
            <person name="Chen W.-C."/>
            <person name="Lai M.-C."/>
            <person name="Chen S.-C."/>
        </authorList>
    </citation>
    <scope>NUCLEOTIDE SEQUENCE [LARGE SCALE GENOMIC DNA]</scope>
    <source>
        <strain evidence="1 2">CWC-04</strain>
    </source>
</reference>
<dbReference type="Proteomes" id="UP001320159">
    <property type="component" value="Unassembled WGS sequence"/>
</dbReference>
<organism evidence="1 2">
    <name type="scientific">Methanooceanicella nereidis</name>
    <dbReference type="NCBI Taxonomy" id="2052831"/>
    <lineage>
        <taxon>Archaea</taxon>
        <taxon>Methanobacteriati</taxon>
        <taxon>Methanobacteriota</taxon>
        <taxon>Stenosarchaea group</taxon>
        <taxon>Methanomicrobia</taxon>
        <taxon>Methanocellales</taxon>
        <taxon>Methanocellaceae</taxon>
        <taxon>Methanooceanicella</taxon>
    </lineage>
</organism>
<accession>A0AAP2RA05</accession>
<sequence length="230" mass="24678">MYLAIDDTDNLESRGTGRLAREIAGELSKRYGIFGVTRHQLYVHESIPFTSHNSCAVIHVEDRHQAEMDDIFDTAKDLMLSDFVEGSDPGIAIASSHQVTYGVTAFGIDAKKIVLNQDRARKVAKNAGIRLEGLGGTEGGVIGAVAGIGLAAIKNDGRFLLKGGNRDLTGVLNVRDILCAGIDHIMTLDGRVLTDGNIDVGKSKTPSFVQGKAVLFVDECDGRLVALKRD</sequence>
<comment type="caution">
    <text evidence="1">The sequence shown here is derived from an EMBL/GenBank/DDBJ whole genome shotgun (WGS) entry which is preliminary data.</text>
</comment>
<evidence type="ECO:0000313" key="1">
    <source>
        <dbReference type="EMBL" id="MCD1293453.1"/>
    </source>
</evidence>